<reference evidence="3 4" key="1">
    <citation type="submission" date="2019-01" db="EMBL/GenBank/DDBJ databases">
        <title>Halorientalis sp. F13-25 a new haloarchaeum isolated from hypersaline water.</title>
        <authorList>
            <person name="Ana D.-V."/>
            <person name="Cristina S.-P."/>
            <person name="Antonio V."/>
        </authorList>
    </citation>
    <scope>NUCLEOTIDE SEQUENCE [LARGE SCALE GENOMIC DNA]</scope>
    <source>
        <strain evidence="3 4">F13-25</strain>
    </source>
</reference>
<organism evidence="3 4">
    <name type="scientific">Halorientalis pallida</name>
    <dbReference type="NCBI Taxonomy" id="2479928"/>
    <lineage>
        <taxon>Archaea</taxon>
        <taxon>Methanobacteriati</taxon>
        <taxon>Methanobacteriota</taxon>
        <taxon>Stenosarchaea group</taxon>
        <taxon>Halobacteria</taxon>
        <taxon>Halobacteriales</taxon>
        <taxon>Haloarculaceae</taxon>
        <taxon>Halorientalis</taxon>
    </lineage>
</organism>
<dbReference type="GO" id="GO:0043168">
    <property type="term" value="F:anion binding"/>
    <property type="evidence" value="ECO:0007669"/>
    <property type="project" value="UniProtKB-ARBA"/>
</dbReference>
<dbReference type="RefSeq" id="WP_129069752.1">
    <property type="nucleotide sequence ID" value="NZ_RDFA01000005.1"/>
</dbReference>
<dbReference type="GO" id="GO:0044281">
    <property type="term" value="P:small molecule metabolic process"/>
    <property type="evidence" value="ECO:0007669"/>
    <property type="project" value="UniProtKB-ARBA"/>
</dbReference>
<dbReference type="InterPro" id="IPR013154">
    <property type="entry name" value="ADH-like_N"/>
</dbReference>
<feature type="domain" description="Enoyl reductase (ER)" evidence="2">
    <location>
        <begin position="10"/>
        <end position="324"/>
    </location>
</feature>
<dbReference type="CDD" id="cd08253">
    <property type="entry name" value="zeta_crystallin"/>
    <property type="match status" value="1"/>
</dbReference>
<dbReference type="InterPro" id="IPR013149">
    <property type="entry name" value="ADH-like_C"/>
</dbReference>
<sequence length="326" mass="34773">MRVARYHEFGAPDVIEVEEIEPLEPRSDEVRVSVEAAGVNPCDALRRQGLWDDELPLISGSDFAGVVEAVGDSGGEYAVGDEVFGTVPRLNVSGSRGDRQGVYAERATVRTDRLTSLPESVPFAEAAAAGIVSGTAWRALQELGELPPRGTALIHGGSGGVGHVAVQLAAAMGANVFATASPANREIVREFGADRVFDYRREDLESAIEQAAPDGIDLLLDHMFETHCQLDINVAAKDGDVLVIGNNYDQPQITDLTTAIGKDVTIQPFDTLNLDPIDDTLAQISRLMAAGDITIEIARKYTLAEAAEAHRAVSEDSFVGKLVIVP</sequence>
<accession>A0A498L2A1</accession>
<gene>
    <name evidence="3" type="ORF">EAF64_14785</name>
</gene>
<dbReference type="SUPFAM" id="SSF51735">
    <property type="entry name" value="NAD(P)-binding Rossmann-fold domains"/>
    <property type="match status" value="1"/>
</dbReference>
<dbReference type="GO" id="GO:0030554">
    <property type="term" value="F:adenyl nucleotide binding"/>
    <property type="evidence" value="ECO:0007669"/>
    <property type="project" value="UniProtKB-ARBA"/>
</dbReference>
<dbReference type="InterPro" id="IPR011032">
    <property type="entry name" value="GroES-like_sf"/>
</dbReference>
<dbReference type="SUPFAM" id="SSF50129">
    <property type="entry name" value="GroES-like"/>
    <property type="match status" value="1"/>
</dbReference>
<evidence type="ECO:0000259" key="2">
    <source>
        <dbReference type="SMART" id="SM00829"/>
    </source>
</evidence>
<dbReference type="AlphaFoldDB" id="A0A498L2A1"/>
<dbReference type="Proteomes" id="UP000289691">
    <property type="component" value="Unassembled WGS sequence"/>
</dbReference>
<dbReference type="InterPro" id="IPR036291">
    <property type="entry name" value="NAD(P)-bd_dom_sf"/>
</dbReference>
<name>A0A498L2A1_9EURY</name>
<protein>
    <submittedName>
        <fullName evidence="3">NADPH:quinone reductase</fullName>
    </submittedName>
</protein>
<dbReference type="PANTHER" id="PTHR44154:SF1">
    <property type="entry name" value="QUINONE OXIDOREDUCTASE"/>
    <property type="match status" value="1"/>
</dbReference>
<dbReference type="Pfam" id="PF00107">
    <property type="entry name" value="ADH_zinc_N"/>
    <property type="match status" value="1"/>
</dbReference>
<dbReference type="InterPro" id="IPR020843">
    <property type="entry name" value="ER"/>
</dbReference>
<dbReference type="Gene3D" id="3.90.180.10">
    <property type="entry name" value="Medium-chain alcohol dehydrogenases, catalytic domain"/>
    <property type="match status" value="1"/>
</dbReference>
<dbReference type="SMART" id="SM00829">
    <property type="entry name" value="PKS_ER"/>
    <property type="match status" value="1"/>
</dbReference>
<dbReference type="OrthoDB" id="8709at2157"/>
<proteinExistence type="predicted"/>
<keyword evidence="4" id="KW-1185">Reference proteome</keyword>
<dbReference type="GO" id="GO:0016616">
    <property type="term" value="F:oxidoreductase activity, acting on the CH-OH group of donors, NAD or NADP as acceptor"/>
    <property type="evidence" value="ECO:0007669"/>
    <property type="project" value="UniProtKB-ARBA"/>
</dbReference>
<evidence type="ECO:0000313" key="4">
    <source>
        <dbReference type="Proteomes" id="UP000289691"/>
    </source>
</evidence>
<evidence type="ECO:0000313" key="3">
    <source>
        <dbReference type="EMBL" id="RXK47901.1"/>
    </source>
</evidence>
<comment type="caution">
    <text evidence="3">The sequence shown here is derived from an EMBL/GenBank/DDBJ whole genome shotgun (WGS) entry which is preliminary data.</text>
</comment>
<evidence type="ECO:0000256" key="1">
    <source>
        <dbReference type="ARBA" id="ARBA00022857"/>
    </source>
</evidence>
<dbReference type="Gene3D" id="3.40.50.720">
    <property type="entry name" value="NAD(P)-binding Rossmann-like Domain"/>
    <property type="match status" value="1"/>
</dbReference>
<dbReference type="EMBL" id="RDFA01000005">
    <property type="protein sequence ID" value="RXK47901.1"/>
    <property type="molecule type" value="Genomic_DNA"/>
</dbReference>
<dbReference type="InterPro" id="IPR051603">
    <property type="entry name" value="Zinc-ADH_QOR/CCCR"/>
</dbReference>
<dbReference type="Pfam" id="PF08240">
    <property type="entry name" value="ADH_N"/>
    <property type="match status" value="1"/>
</dbReference>
<keyword evidence="1" id="KW-0521">NADP</keyword>
<dbReference type="PANTHER" id="PTHR44154">
    <property type="entry name" value="QUINONE OXIDOREDUCTASE"/>
    <property type="match status" value="1"/>
</dbReference>